<sequence length="483" mass="54659">MDGHRSRKLDLEFVDTTTCSSRRLTTSPGHRPASLEDLPEDLLHGVVSRLTVKEAGRTSALSSRWRNRWTYHLNLCFDGTCSDLAGYDAGRLVDHVTTVLQRHSRLVVVDRFELRSPLLGKEHAHHLDRWFAFVASAKARHVTLDLSPPYYEHCVVASPNKYRLPESQLVGIESLLLGHVCLELPPVPDGSQLLGFRALKKLELRFVADLGDLAPFIASCPALEWLSISRSSISHFVVPHQARCLRYLRVDCPGVESIHLNATSLTTFEYVGYPSVPIKTNEALKLSQASILLYRFVDNVGYFWDGLSCCLAPVDRLLLSLAMDAKTTTFTKTPTKFIHLRHLTLFCTVFEDPKSALDILRLTQILESAPQLEHLVLHMDSSDPRASVLKTRDCVHPHVHHHLKTVQMTGVVGLSGQLELAKYILLSAHVLEFMTLSLATIRYRPMKSMSDYNYFTKLEKFAKNYLDPRRVYRDVLKIVGRVM</sequence>
<dbReference type="PANTHER" id="PTHR34145">
    <property type="entry name" value="OS02G0105600 PROTEIN"/>
    <property type="match status" value="1"/>
</dbReference>
<keyword evidence="4" id="KW-1185">Reference proteome</keyword>
<evidence type="ECO:0000259" key="2">
    <source>
        <dbReference type="Pfam" id="PF23622"/>
    </source>
</evidence>
<dbReference type="InterPro" id="IPR032675">
    <property type="entry name" value="LRR_dom_sf"/>
</dbReference>
<dbReference type="EMBL" id="OZ075112">
    <property type="protein sequence ID" value="CAL4968424.1"/>
    <property type="molecule type" value="Genomic_DNA"/>
</dbReference>
<evidence type="ECO:0000313" key="3">
    <source>
        <dbReference type="EMBL" id="CAL4968424.1"/>
    </source>
</evidence>
<dbReference type="Pfam" id="PF00646">
    <property type="entry name" value="F-box"/>
    <property type="match status" value="1"/>
</dbReference>
<feature type="domain" description="At1g61320/AtMIF1 LRR" evidence="2">
    <location>
        <begin position="99"/>
        <end position="445"/>
    </location>
</feature>
<proteinExistence type="predicted"/>
<feature type="domain" description="F-box" evidence="1">
    <location>
        <begin position="35"/>
        <end position="72"/>
    </location>
</feature>
<dbReference type="AlphaFoldDB" id="A0ABC8ZXC9"/>
<evidence type="ECO:0008006" key="5">
    <source>
        <dbReference type="Google" id="ProtNLM"/>
    </source>
</evidence>
<evidence type="ECO:0000313" key="4">
    <source>
        <dbReference type="Proteomes" id="UP001497457"/>
    </source>
</evidence>
<dbReference type="InterPro" id="IPR001810">
    <property type="entry name" value="F-box_dom"/>
</dbReference>
<dbReference type="Gene3D" id="3.80.10.10">
    <property type="entry name" value="Ribonuclease Inhibitor"/>
    <property type="match status" value="1"/>
</dbReference>
<accession>A0ABC8ZXC9</accession>
<dbReference type="InterPro" id="IPR053772">
    <property type="entry name" value="At1g61320/At1g61330-like"/>
</dbReference>
<gene>
    <name evidence="3" type="ORF">URODEC1_LOCUS49018</name>
</gene>
<dbReference type="PANTHER" id="PTHR34145:SF48">
    <property type="entry name" value="OS01G0553400 PROTEIN"/>
    <property type="match status" value="1"/>
</dbReference>
<dbReference type="InterPro" id="IPR036047">
    <property type="entry name" value="F-box-like_dom_sf"/>
</dbReference>
<reference evidence="4" key="1">
    <citation type="submission" date="2024-06" db="EMBL/GenBank/DDBJ databases">
        <authorList>
            <person name="Ryan C."/>
        </authorList>
    </citation>
    <scope>NUCLEOTIDE SEQUENCE [LARGE SCALE GENOMIC DNA]</scope>
</reference>
<dbReference type="InterPro" id="IPR055357">
    <property type="entry name" value="LRR_At1g61320_AtMIF1"/>
</dbReference>
<organism evidence="3 4">
    <name type="scientific">Urochloa decumbens</name>
    <dbReference type="NCBI Taxonomy" id="240449"/>
    <lineage>
        <taxon>Eukaryota</taxon>
        <taxon>Viridiplantae</taxon>
        <taxon>Streptophyta</taxon>
        <taxon>Embryophyta</taxon>
        <taxon>Tracheophyta</taxon>
        <taxon>Spermatophyta</taxon>
        <taxon>Magnoliopsida</taxon>
        <taxon>Liliopsida</taxon>
        <taxon>Poales</taxon>
        <taxon>Poaceae</taxon>
        <taxon>PACMAD clade</taxon>
        <taxon>Panicoideae</taxon>
        <taxon>Panicodae</taxon>
        <taxon>Paniceae</taxon>
        <taxon>Melinidinae</taxon>
        <taxon>Urochloa</taxon>
    </lineage>
</organism>
<protein>
    <recommendedName>
        <fullName evidence="5">F-box domain-containing protein</fullName>
    </recommendedName>
</protein>
<dbReference type="Pfam" id="PF23622">
    <property type="entry name" value="LRR_At1g61320_AtMIF1"/>
    <property type="match status" value="1"/>
</dbReference>
<dbReference type="SUPFAM" id="SSF52058">
    <property type="entry name" value="L domain-like"/>
    <property type="match status" value="1"/>
</dbReference>
<evidence type="ECO:0000259" key="1">
    <source>
        <dbReference type="Pfam" id="PF00646"/>
    </source>
</evidence>
<name>A0ABC8ZXC9_9POAL</name>
<dbReference type="SUPFAM" id="SSF81383">
    <property type="entry name" value="F-box domain"/>
    <property type="match status" value="1"/>
</dbReference>
<dbReference type="Proteomes" id="UP001497457">
    <property type="component" value="Chromosome 2b"/>
</dbReference>
<reference evidence="3 4" key="2">
    <citation type="submission" date="2024-10" db="EMBL/GenBank/DDBJ databases">
        <authorList>
            <person name="Ryan C."/>
        </authorList>
    </citation>
    <scope>NUCLEOTIDE SEQUENCE [LARGE SCALE GENOMIC DNA]</scope>
</reference>